<sequence length="305" mass="32304">MLTRSTKERLATLWVGIAGATTVLLAAALFTALFARAFPILQRYPLTALLFGTVWQPAKGLFGFYPFLLGSLWVTLTAMAVAVPLSLLTAIYLAEYAPATVRRTLNPLIDLMASVPSVVYGVFGVSVIVPCVGKLATFVQQHLPLLASEAPPTGYSVLAAGLVLALMVAPTIVAVAEEVLRSVPVSLREAALALGATAWETTRFVTMRAARAGIIGAVLLGFARALGETMAVLMVVGNVPRVPRSFFDPAYPLPALIANNYGEMMSIPLYDAALMMAALLLLVSAVAFNLAAQLVLRLTQSVGRM</sequence>
<dbReference type="Proteomes" id="UP000236173">
    <property type="component" value="Unassembled WGS sequence"/>
</dbReference>
<evidence type="ECO:0000256" key="1">
    <source>
        <dbReference type="ARBA" id="ARBA00004651"/>
    </source>
</evidence>
<evidence type="ECO:0000313" key="13">
    <source>
        <dbReference type="Proteomes" id="UP000236173"/>
    </source>
</evidence>
<keyword evidence="6 9" id="KW-0812">Transmembrane</keyword>
<feature type="transmembrane region" description="Helical" evidence="9">
    <location>
        <begin position="155"/>
        <end position="176"/>
    </location>
</feature>
<dbReference type="EMBL" id="BEHT01000016">
    <property type="protein sequence ID" value="GBC98827.1"/>
    <property type="molecule type" value="Genomic_DNA"/>
</dbReference>
<name>A0A2H5XCG7_9BACT</name>
<dbReference type="PANTHER" id="PTHR30425:SF1">
    <property type="entry name" value="PHOSPHATE TRANSPORT SYSTEM PERMEASE PROTEIN PSTC"/>
    <property type="match status" value="1"/>
</dbReference>
<evidence type="ECO:0000256" key="9">
    <source>
        <dbReference type="RuleBase" id="RU363032"/>
    </source>
</evidence>
<keyword evidence="8 9" id="KW-0472">Membrane</keyword>
<dbReference type="PROSITE" id="PS50928">
    <property type="entry name" value="ABC_TM1"/>
    <property type="match status" value="1"/>
</dbReference>
<dbReference type="NCBIfam" id="TIGR02138">
    <property type="entry name" value="phosphate_pstC"/>
    <property type="match status" value="1"/>
</dbReference>
<proteinExistence type="inferred from homology"/>
<evidence type="ECO:0000256" key="10">
    <source>
        <dbReference type="RuleBase" id="RU363054"/>
    </source>
</evidence>
<evidence type="ECO:0000256" key="7">
    <source>
        <dbReference type="ARBA" id="ARBA00022989"/>
    </source>
</evidence>
<keyword evidence="7 9" id="KW-1133">Transmembrane helix</keyword>
<evidence type="ECO:0000256" key="5">
    <source>
        <dbReference type="ARBA" id="ARBA00022592"/>
    </source>
</evidence>
<dbReference type="Pfam" id="PF00528">
    <property type="entry name" value="BPD_transp_1"/>
    <property type="match status" value="1"/>
</dbReference>
<reference evidence="13" key="1">
    <citation type="submission" date="2017-09" db="EMBL/GenBank/DDBJ databases">
        <title>Metaegenomics of thermophilic ammonia-oxidizing enrichment culture.</title>
        <authorList>
            <person name="Kato S."/>
            <person name="Suzuki K."/>
        </authorList>
    </citation>
    <scope>NUCLEOTIDE SEQUENCE [LARGE SCALE GENOMIC DNA]</scope>
</reference>
<dbReference type="GO" id="GO:0005315">
    <property type="term" value="F:phosphate transmembrane transporter activity"/>
    <property type="evidence" value="ECO:0007669"/>
    <property type="project" value="InterPro"/>
</dbReference>
<evidence type="ECO:0000259" key="11">
    <source>
        <dbReference type="PROSITE" id="PS50928"/>
    </source>
</evidence>
<dbReference type="PANTHER" id="PTHR30425">
    <property type="entry name" value="PHOSPHATE TRANSPORT SYSTEM PERMEASE PROTEIN PST"/>
    <property type="match status" value="1"/>
</dbReference>
<keyword evidence="5 10" id="KW-0592">Phosphate transport</keyword>
<dbReference type="Gene3D" id="1.10.3720.10">
    <property type="entry name" value="MetI-like"/>
    <property type="match status" value="1"/>
</dbReference>
<evidence type="ECO:0000256" key="6">
    <source>
        <dbReference type="ARBA" id="ARBA00022692"/>
    </source>
</evidence>
<dbReference type="AlphaFoldDB" id="A0A2H5XCG7"/>
<comment type="similarity">
    <text evidence="2 10">Belongs to the binding-protein-dependent transport system permease family. CysTW subfamily.</text>
</comment>
<feature type="domain" description="ABC transmembrane type-1" evidence="11">
    <location>
        <begin position="68"/>
        <end position="291"/>
    </location>
</feature>
<evidence type="ECO:0000313" key="12">
    <source>
        <dbReference type="EMBL" id="GBC98827.1"/>
    </source>
</evidence>
<feature type="transmembrane region" description="Helical" evidence="9">
    <location>
        <begin position="272"/>
        <end position="296"/>
    </location>
</feature>
<evidence type="ECO:0000256" key="4">
    <source>
        <dbReference type="ARBA" id="ARBA00022475"/>
    </source>
</evidence>
<evidence type="ECO:0000256" key="8">
    <source>
        <dbReference type="ARBA" id="ARBA00023136"/>
    </source>
</evidence>
<keyword evidence="4 10" id="KW-1003">Cell membrane</keyword>
<dbReference type="GO" id="GO:0005886">
    <property type="term" value="C:plasma membrane"/>
    <property type="evidence" value="ECO:0007669"/>
    <property type="project" value="UniProtKB-SubCell"/>
</dbReference>
<comment type="subcellular location">
    <subcellularLocation>
        <location evidence="1 9">Cell membrane</location>
        <topology evidence="1 9">Multi-pass membrane protein</topology>
    </subcellularLocation>
</comment>
<dbReference type="InterPro" id="IPR000515">
    <property type="entry name" value="MetI-like"/>
</dbReference>
<dbReference type="InterPro" id="IPR051124">
    <property type="entry name" value="Phosphate_Transport_Permease"/>
</dbReference>
<evidence type="ECO:0000256" key="2">
    <source>
        <dbReference type="ARBA" id="ARBA00007069"/>
    </source>
</evidence>
<feature type="transmembrane region" description="Helical" evidence="9">
    <location>
        <begin position="212"/>
        <end position="236"/>
    </location>
</feature>
<dbReference type="CDD" id="cd06261">
    <property type="entry name" value="TM_PBP2"/>
    <property type="match status" value="1"/>
</dbReference>
<feature type="transmembrane region" description="Helical" evidence="9">
    <location>
        <begin position="71"/>
        <end position="94"/>
    </location>
</feature>
<feature type="transmembrane region" description="Helical" evidence="9">
    <location>
        <begin position="12"/>
        <end position="34"/>
    </location>
</feature>
<organism evidence="12 13">
    <name type="scientific">Candidatus Fervidibacter japonicus</name>
    <dbReference type="NCBI Taxonomy" id="2035412"/>
    <lineage>
        <taxon>Bacteria</taxon>
        <taxon>Candidatus Fervidibacterota</taxon>
        <taxon>Candidatus Fervidibacter</taxon>
    </lineage>
</organism>
<dbReference type="SUPFAM" id="SSF161098">
    <property type="entry name" value="MetI-like"/>
    <property type="match status" value="1"/>
</dbReference>
<accession>A0A2H5XCG7</accession>
<dbReference type="GO" id="GO:0006817">
    <property type="term" value="P:phosphate ion transport"/>
    <property type="evidence" value="ECO:0007669"/>
    <property type="project" value="UniProtKB-KW"/>
</dbReference>
<evidence type="ECO:0000256" key="3">
    <source>
        <dbReference type="ARBA" id="ARBA00022448"/>
    </source>
</evidence>
<comment type="caution">
    <text evidence="12">The sequence shown here is derived from an EMBL/GenBank/DDBJ whole genome shotgun (WGS) entry which is preliminary data.</text>
</comment>
<keyword evidence="3 9" id="KW-0813">Transport</keyword>
<gene>
    <name evidence="12" type="primary">pstC</name>
    <name evidence="12" type="ORF">HRbin17_01343</name>
</gene>
<protein>
    <recommendedName>
        <fullName evidence="10">Phosphate transport system permease protein</fullName>
    </recommendedName>
</protein>
<feature type="transmembrane region" description="Helical" evidence="9">
    <location>
        <begin position="115"/>
        <end position="135"/>
    </location>
</feature>
<comment type="function">
    <text evidence="10">Part of the binding-protein-dependent transport system for phosphate; probably responsible for the translocation of the substrate across the membrane.</text>
</comment>
<dbReference type="InterPro" id="IPR035906">
    <property type="entry name" value="MetI-like_sf"/>
</dbReference>
<dbReference type="InterPro" id="IPR011864">
    <property type="entry name" value="Phosphate_PstC"/>
</dbReference>